<keyword evidence="5 11" id="KW-0347">Helicase</keyword>
<evidence type="ECO:0000256" key="7">
    <source>
        <dbReference type="ARBA" id="ARBA00022884"/>
    </source>
</evidence>
<dbReference type="Proteomes" id="UP000076874">
    <property type="component" value="Unassembled WGS sequence"/>
</dbReference>
<feature type="short sequence motif" description="Q motif" evidence="10">
    <location>
        <begin position="53"/>
        <end position="81"/>
    </location>
</feature>
<dbReference type="SMART" id="SM00487">
    <property type="entry name" value="DEXDc"/>
    <property type="match status" value="1"/>
</dbReference>
<comment type="caution">
    <text evidence="16">The sequence shown here is derived from an EMBL/GenBank/DDBJ whole genome shotgun (WGS) entry which is preliminary data.</text>
</comment>
<evidence type="ECO:0000256" key="5">
    <source>
        <dbReference type="ARBA" id="ARBA00022806"/>
    </source>
</evidence>
<dbReference type="PANTHER" id="PTHR47959:SF20">
    <property type="entry name" value="RNA HELICASE"/>
    <property type="match status" value="1"/>
</dbReference>
<feature type="compositionally biased region" description="Basic and acidic residues" evidence="12">
    <location>
        <begin position="1"/>
        <end position="16"/>
    </location>
</feature>
<name>A0A167M5Q8_9HYPO</name>
<dbReference type="SUPFAM" id="SSF52540">
    <property type="entry name" value="P-loop containing nucleoside triphosphate hydrolases"/>
    <property type="match status" value="1"/>
</dbReference>
<dbReference type="InterPro" id="IPR050079">
    <property type="entry name" value="DEAD_box_RNA_helicase"/>
</dbReference>
<evidence type="ECO:0000259" key="14">
    <source>
        <dbReference type="PROSITE" id="PS51194"/>
    </source>
</evidence>
<evidence type="ECO:0000256" key="3">
    <source>
        <dbReference type="ARBA" id="ARBA00022741"/>
    </source>
</evidence>
<keyword evidence="8" id="KW-0539">Nucleus</keyword>
<dbReference type="OrthoDB" id="10261904at2759"/>
<keyword evidence="2" id="KW-0690">Ribosome biogenesis</keyword>
<gene>
    <name evidence="16" type="ORF">SPI_09168</name>
</gene>
<evidence type="ECO:0000256" key="4">
    <source>
        <dbReference type="ARBA" id="ARBA00022801"/>
    </source>
</evidence>
<evidence type="ECO:0000313" key="17">
    <source>
        <dbReference type="Proteomes" id="UP000076874"/>
    </source>
</evidence>
<evidence type="ECO:0000256" key="10">
    <source>
        <dbReference type="PROSITE-ProRule" id="PRU00552"/>
    </source>
</evidence>
<sequence length="481" mass="53103">MTDENEKKRKTAKIEKNPITPEALEKKEIERTMDTNLSVEEATSVREEKAAPTTFKELGLVDTLCEICTALGYAAPTPIQAQAIPVVLQNRDVIGTAETGSGKTMAFALPMLQALLEQPRPLFGLVLAPTRELAVQIGQTFEAFSALALRCAVVVGGMDMVAQTLALGKRPHVIVATPGRLLDHLEKTKGFALRQLRYLVIDEADRLLDMDFGPILEKILKHLPREQRRTLLFSATMSSQVESLQRASLRDPIRVSIASGDHQTVATLKQSMIFLPPARKDVCLVYLVNEFYGQFIVVFTRTIYEAQRLAILLRALGFGAIPLHGRLSQSSRLSALNKIKAGSRDILIATDVAARGLDIPRIGIVVNYDVPQDSKTYVHRVGRTARAGKSGHAMTLVTQYDHNHFLAIEASIGMAGQIQPYPVEKEELMAFKPRVEEAQRHAHVEMRAFLETAGKRKKSQGRSAGGGGSSHRQDDMDREEL</sequence>
<dbReference type="InterPro" id="IPR027417">
    <property type="entry name" value="P-loop_NTPase"/>
</dbReference>
<dbReference type="Gene3D" id="3.40.50.300">
    <property type="entry name" value="P-loop containing nucleotide triphosphate hydrolases"/>
    <property type="match status" value="2"/>
</dbReference>
<dbReference type="PROSITE" id="PS51194">
    <property type="entry name" value="HELICASE_CTER"/>
    <property type="match status" value="1"/>
</dbReference>
<proteinExistence type="inferred from homology"/>
<dbReference type="GO" id="GO:0005829">
    <property type="term" value="C:cytosol"/>
    <property type="evidence" value="ECO:0007669"/>
    <property type="project" value="TreeGrafter"/>
</dbReference>
<dbReference type="InterPro" id="IPR044765">
    <property type="entry name" value="DDX47/Rrp3_DEADc"/>
</dbReference>
<evidence type="ECO:0000259" key="15">
    <source>
        <dbReference type="PROSITE" id="PS51195"/>
    </source>
</evidence>
<evidence type="ECO:0000256" key="8">
    <source>
        <dbReference type="ARBA" id="ARBA00023242"/>
    </source>
</evidence>
<evidence type="ECO:0000256" key="1">
    <source>
        <dbReference type="ARBA" id="ARBA00004123"/>
    </source>
</evidence>
<organism evidence="16 17">
    <name type="scientific">Niveomyces insectorum RCEF 264</name>
    <dbReference type="NCBI Taxonomy" id="1081102"/>
    <lineage>
        <taxon>Eukaryota</taxon>
        <taxon>Fungi</taxon>
        <taxon>Dikarya</taxon>
        <taxon>Ascomycota</taxon>
        <taxon>Pezizomycotina</taxon>
        <taxon>Sordariomycetes</taxon>
        <taxon>Hypocreomycetidae</taxon>
        <taxon>Hypocreales</taxon>
        <taxon>Cordycipitaceae</taxon>
        <taxon>Niveomyces</taxon>
    </lineage>
</organism>
<evidence type="ECO:0000256" key="6">
    <source>
        <dbReference type="ARBA" id="ARBA00022840"/>
    </source>
</evidence>
<dbReference type="InterPro" id="IPR014014">
    <property type="entry name" value="RNA_helicase_DEAD_Q_motif"/>
</dbReference>
<feature type="domain" description="Helicase C-terminal" evidence="14">
    <location>
        <begin position="287"/>
        <end position="429"/>
    </location>
</feature>
<dbReference type="SMART" id="SM00490">
    <property type="entry name" value="HELICc"/>
    <property type="match status" value="1"/>
</dbReference>
<accession>A0A167M5Q8</accession>
<keyword evidence="4 11" id="KW-0378">Hydrolase</keyword>
<feature type="domain" description="Helicase ATP-binding" evidence="13">
    <location>
        <begin position="84"/>
        <end position="255"/>
    </location>
</feature>
<comment type="subcellular location">
    <subcellularLocation>
        <location evidence="1">Nucleus</location>
    </subcellularLocation>
</comment>
<feature type="region of interest" description="Disordered" evidence="12">
    <location>
        <begin position="1"/>
        <end position="25"/>
    </location>
</feature>
<dbReference type="PROSITE" id="PS51192">
    <property type="entry name" value="HELICASE_ATP_BIND_1"/>
    <property type="match status" value="1"/>
</dbReference>
<dbReference type="GO" id="GO:0042254">
    <property type="term" value="P:ribosome biogenesis"/>
    <property type="evidence" value="ECO:0007669"/>
    <property type="project" value="UniProtKB-KW"/>
</dbReference>
<dbReference type="GO" id="GO:0010467">
    <property type="term" value="P:gene expression"/>
    <property type="evidence" value="ECO:0007669"/>
    <property type="project" value="UniProtKB-ARBA"/>
</dbReference>
<dbReference type="PROSITE" id="PS51195">
    <property type="entry name" value="Q_MOTIF"/>
    <property type="match status" value="1"/>
</dbReference>
<keyword evidence="6 11" id="KW-0067">ATP-binding</keyword>
<dbReference type="GO" id="GO:0005524">
    <property type="term" value="F:ATP binding"/>
    <property type="evidence" value="ECO:0007669"/>
    <property type="project" value="UniProtKB-KW"/>
</dbReference>
<dbReference type="InterPro" id="IPR011545">
    <property type="entry name" value="DEAD/DEAH_box_helicase_dom"/>
</dbReference>
<evidence type="ECO:0000259" key="13">
    <source>
        <dbReference type="PROSITE" id="PS51192"/>
    </source>
</evidence>
<dbReference type="CDD" id="cd18787">
    <property type="entry name" value="SF2_C_DEAD"/>
    <property type="match status" value="1"/>
</dbReference>
<feature type="region of interest" description="Disordered" evidence="12">
    <location>
        <begin position="448"/>
        <end position="481"/>
    </location>
</feature>
<keyword evidence="7" id="KW-0694">RNA-binding</keyword>
<evidence type="ECO:0000256" key="2">
    <source>
        <dbReference type="ARBA" id="ARBA00022517"/>
    </source>
</evidence>
<reference evidence="16 17" key="1">
    <citation type="journal article" date="2016" name="Genome Biol. Evol.">
        <title>Divergent and convergent evolution of fungal pathogenicity.</title>
        <authorList>
            <person name="Shang Y."/>
            <person name="Xiao G."/>
            <person name="Zheng P."/>
            <person name="Cen K."/>
            <person name="Zhan S."/>
            <person name="Wang C."/>
        </authorList>
    </citation>
    <scope>NUCLEOTIDE SEQUENCE [LARGE SCALE GENOMIC DNA]</scope>
    <source>
        <strain evidence="16 17">RCEF 264</strain>
    </source>
</reference>
<dbReference type="GO" id="GO:0005634">
    <property type="term" value="C:nucleus"/>
    <property type="evidence" value="ECO:0007669"/>
    <property type="project" value="UniProtKB-SubCell"/>
</dbReference>
<dbReference type="STRING" id="1081102.A0A167M5Q8"/>
<evidence type="ECO:0000313" key="16">
    <source>
        <dbReference type="EMBL" id="OAA53961.1"/>
    </source>
</evidence>
<evidence type="ECO:0000256" key="12">
    <source>
        <dbReference type="SAM" id="MobiDB-lite"/>
    </source>
</evidence>
<comment type="similarity">
    <text evidence="9">Belongs to the DEAD box helicase family. DDX47/RRP3 subfamily.</text>
</comment>
<dbReference type="InterPro" id="IPR001650">
    <property type="entry name" value="Helicase_C-like"/>
</dbReference>
<feature type="compositionally biased region" description="Basic and acidic residues" evidence="12">
    <location>
        <begin position="471"/>
        <end position="481"/>
    </location>
</feature>
<dbReference type="InterPro" id="IPR000629">
    <property type="entry name" value="RNA-helicase_DEAD-box_CS"/>
</dbReference>
<protein>
    <submittedName>
        <fullName evidence="16">ATP-dependent RNA helicase</fullName>
    </submittedName>
</protein>
<keyword evidence="17" id="KW-1185">Reference proteome</keyword>
<dbReference type="GO" id="GO:0003723">
    <property type="term" value="F:RNA binding"/>
    <property type="evidence" value="ECO:0007669"/>
    <property type="project" value="UniProtKB-KW"/>
</dbReference>
<dbReference type="CDD" id="cd17954">
    <property type="entry name" value="DEADc_DDX47"/>
    <property type="match status" value="1"/>
</dbReference>
<feature type="domain" description="DEAD-box RNA helicase Q" evidence="15">
    <location>
        <begin position="53"/>
        <end position="81"/>
    </location>
</feature>
<dbReference type="GO" id="GO:0003724">
    <property type="term" value="F:RNA helicase activity"/>
    <property type="evidence" value="ECO:0007669"/>
    <property type="project" value="InterPro"/>
</dbReference>
<dbReference type="AlphaFoldDB" id="A0A167M5Q8"/>
<dbReference type="Pfam" id="PF00270">
    <property type="entry name" value="DEAD"/>
    <property type="match status" value="1"/>
</dbReference>
<dbReference type="EMBL" id="AZHD01000026">
    <property type="protein sequence ID" value="OAA53961.1"/>
    <property type="molecule type" value="Genomic_DNA"/>
</dbReference>
<dbReference type="PROSITE" id="PS00039">
    <property type="entry name" value="DEAD_ATP_HELICASE"/>
    <property type="match status" value="1"/>
</dbReference>
<evidence type="ECO:0000256" key="9">
    <source>
        <dbReference type="ARBA" id="ARBA00024350"/>
    </source>
</evidence>
<keyword evidence="3 11" id="KW-0547">Nucleotide-binding</keyword>
<dbReference type="Pfam" id="PF00271">
    <property type="entry name" value="Helicase_C"/>
    <property type="match status" value="1"/>
</dbReference>
<evidence type="ECO:0000256" key="11">
    <source>
        <dbReference type="RuleBase" id="RU000492"/>
    </source>
</evidence>
<dbReference type="PANTHER" id="PTHR47959">
    <property type="entry name" value="ATP-DEPENDENT RNA HELICASE RHLE-RELATED"/>
    <property type="match status" value="1"/>
</dbReference>
<dbReference type="InterPro" id="IPR014001">
    <property type="entry name" value="Helicase_ATP-bd"/>
</dbReference>
<dbReference type="GO" id="GO:0016787">
    <property type="term" value="F:hydrolase activity"/>
    <property type="evidence" value="ECO:0007669"/>
    <property type="project" value="UniProtKB-KW"/>
</dbReference>